<protein>
    <submittedName>
        <fullName evidence="1">Uncharacterized protein</fullName>
    </submittedName>
</protein>
<evidence type="ECO:0000313" key="2">
    <source>
        <dbReference type="Proteomes" id="UP000240904"/>
    </source>
</evidence>
<accession>A0A2T3N116</accession>
<name>A0A2T3N116_9GAMM</name>
<keyword evidence="2" id="KW-1185">Reference proteome</keyword>
<dbReference type="AlphaFoldDB" id="A0A2T3N116"/>
<dbReference type="Proteomes" id="UP000240904">
    <property type="component" value="Unassembled WGS sequence"/>
</dbReference>
<reference evidence="1 2" key="1">
    <citation type="submission" date="2018-03" db="EMBL/GenBank/DDBJ databases">
        <title>Whole genome sequencing of Histamine producing bacteria.</title>
        <authorList>
            <person name="Butler K."/>
        </authorList>
    </citation>
    <scope>NUCLEOTIDE SEQUENCE [LARGE SCALE GENOMIC DNA]</scope>
    <source>
        <strain evidence="1 2">DSM 16190</strain>
    </source>
</reference>
<comment type="caution">
    <text evidence="1">The sequence shown here is derived from an EMBL/GenBank/DDBJ whole genome shotgun (WGS) entry which is preliminary data.</text>
</comment>
<dbReference type="OrthoDB" id="47198at2"/>
<organism evidence="1 2">
    <name type="scientific">Photobacterium lipolyticum</name>
    <dbReference type="NCBI Taxonomy" id="266810"/>
    <lineage>
        <taxon>Bacteria</taxon>
        <taxon>Pseudomonadati</taxon>
        <taxon>Pseudomonadota</taxon>
        <taxon>Gammaproteobacteria</taxon>
        <taxon>Vibrionales</taxon>
        <taxon>Vibrionaceae</taxon>
        <taxon>Photobacterium</taxon>
    </lineage>
</organism>
<dbReference type="EMBL" id="PYMC01000003">
    <property type="protein sequence ID" value="PSW06002.1"/>
    <property type="molecule type" value="Genomic_DNA"/>
</dbReference>
<sequence>MSLFYVNKNAQDNGDHEVHSASCSYLPKKENCHPLGYHTACSTALTAAKKVYPKSNGCYYCSYSSYTAPE</sequence>
<gene>
    <name evidence="1" type="ORF">C9I89_05660</name>
</gene>
<evidence type="ECO:0000313" key="1">
    <source>
        <dbReference type="EMBL" id="PSW06002.1"/>
    </source>
</evidence>
<proteinExistence type="predicted"/>